<evidence type="ECO:0000256" key="5">
    <source>
        <dbReference type="ARBA" id="ARBA00022692"/>
    </source>
</evidence>
<evidence type="ECO:0000313" key="14">
    <source>
        <dbReference type="EMBL" id="HIU41105.1"/>
    </source>
</evidence>
<protein>
    <recommendedName>
        <fullName evidence="11 12">ATP synthase subunit a</fullName>
    </recommendedName>
    <alternativeName>
        <fullName evidence="11">ATP synthase F0 sector subunit a</fullName>
    </alternativeName>
    <alternativeName>
        <fullName evidence="11">F-ATPase subunit 6</fullName>
    </alternativeName>
</protein>
<dbReference type="HAMAP" id="MF_01393">
    <property type="entry name" value="ATP_synth_a_bact"/>
    <property type="match status" value="1"/>
</dbReference>
<comment type="caution">
    <text evidence="14">The sequence shown here is derived from an EMBL/GenBank/DDBJ whole genome shotgun (WGS) entry which is preliminary data.</text>
</comment>
<reference evidence="14" key="1">
    <citation type="submission" date="2020-10" db="EMBL/GenBank/DDBJ databases">
        <authorList>
            <person name="Gilroy R."/>
        </authorList>
    </citation>
    <scope>NUCLEOTIDE SEQUENCE</scope>
    <source>
        <strain evidence="14">4509</strain>
    </source>
</reference>
<dbReference type="Gene3D" id="1.20.120.220">
    <property type="entry name" value="ATP synthase, F0 complex, subunit A"/>
    <property type="match status" value="1"/>
</dbReference>
<gene>
    <name evidence="11" type="primary">atpB</name>
    <name evidence="14" type="ORF">IAD19_00970</name>
</gene>
<keyword evidence="11" id="KW-1003">Cell membrane</keyword>
<keyword evidence="4 11" id="KW-0138">CF(0)</keyword>
<dbReference type="SUPFAM" id="SSF81336">
    <property type="entry name" value="F1F0 ATP synthase subunit A"/>
    <property type="match status" value="1"/>
</dbReference>
<feature type="transmembrane region" description="Helical" evidence="11">
    <location>
        <begin position="88"/>
        <end position="110"/>
    </location>
</feature>
<dbReference type="PRINTS" id="PR00123">
    <property type="entry name" value="ATPASEA"/>
</dbReference>
<proteinExistence type="inferred from homology"/>
<keyword evidence="8 11" id="KW-0406">Ion transport</keyword>
<dbReference type="PANTHER" id="PTHR42823">
    <property type="entry name" value="ATP SYNTHASE SUBUNIT A, CHLOROPLASTIC"/>
    <property type="match status" value="1"/>
</dbReference>
<dbReference type="NCBIfam" id="NF004486">
    <property type="entry name" value="PRK05815.3-4"/>
    <property type="match status" value="1"/>
</dbReference>
<keyword evidence="6 11" id="KW-0375">Hydrogen ion transport</keyword>
<feature type="transmembrane region" description="Helical" evidence="11">
    <location>
        <begin position="148"/>
        <end position="165"/>
    </location>
</feature>
<evidence type="ECO:0000256" key="8">
    <source>
        <dbReference type="ARBA" id="ARBA00023065"/>
    </source>
</evidence>
<comment type="similarity">
    <text evidence="2 11 12">Belongs to the ATPase A chain family.</text>
</comment>
<evidence type="ECO:0000313" key="15">
    <source>
        <dbReference type="Proteomes" id="UP000824082"/>
    </source>
</evidence>
<dbReference type="CDD" id="cd00310">
    <property type="entry name" value="ATP-synt_Fo_a_6"/>
    <property type="match status" value="1"/>
</dbReference>
<feature type="transmembrane region" description="Helical" evidence="11">
    <location>
        <begin position="174"/>
        <end position="196"/>
    </location>
</feature>
<keyword evidence="5 11" id="KW-0812">Transmembrane</keyword>
<evidence type="ECO:0000256" key="11">
    <source>
        <dbReference type="HAMAP-Rule" id="MF_01393"/>
    </source>
</evidence>
<evidence type="ECO:0000256" key="3">
    <source>
        <dbReference type="ARBA" id="ARBA00022448"/>
    </source>
</evidence>
<accession>A0A9D1INU0</accession>
<evidence type="ECO:0000256" key="4">
    <source>
        <dbReference type="ARBA" id="ARBA00022547"/>
    </source>
</evidence>
<dbReference type="Proteomes" id="UP000824082">
    <property type="component" value="Unassembled WGS sequence"/>
</dbReference>
<evidence type="ECO:0000256" key="13">
    <source>
        <dbReference type="SAM" id="MobiDB-lite"/>
    </source>
</evidence>
<evidence type="ECO:0000256" key="12">
    <source>
        <dbReference type="RuleBase" id="RU000483"/>
    </source>
</evidence>
<dbReference type="GO" id="GO:0046933">
    <property type="term" value="F:proton-transporting ATP synthase activity, rotational mechanism"/>
    <property type="evidence" value="ECO:0007669"/>
    <property type="project" value="UniProtKB-UniRule"/>
</dbReference>
<comment type="function">
    <text evidence="11 12">Key component of the proton channel; it plays a direct role in the translocation of protons across the membrane.</text>
</comment>
<reference evidence="14" key="2">
    <citation type="journal article" date="2021" name="PeerJ">
        <title>Extensive microbial diversity within the chicken gut microbiome revealed by metagenomics and culture.</title>
        <authorList>
            <person name="Gilroy R."/>
            <person name="Ravi A."/>
            <person name="Getino M."/>
            <person name="Pursley I."/>
            <person name="Horton D.L."/>
            <person name="Alikhan N.F."/>
            <person name="Baker D."/>
            <person name="Gharbi K."/>
            <person name="Hall N."/>
            <person name="Watson M."/>
            <person name="Adriaenssens E.M."/>
            <person name="Foster-Nyarko E."/>
            <person name="Jarju S."/>
            <person name="Secka A."/>
            <person name="Antonio M."/>
            <person name="Oren A."/>
            <person name="Chaudhuri R.R."/>
            <person name="La Ragione R."/>
            <person name="Hildebrand F."/>
            <person name="Pallen M.J."/>
        </authorList>
    </citation>
    <scope>NUCLEOTIDE SEQUENCE</scope>
    <source>
        <strain evidence="14">4509</strain>
    </source>
</reference>
<evidence type="ECO:0000256" key="6">
    <source>
        <dbReference type="ARBA" id="ARBA00022781"/>
    </source>
</evidence>
<keyword evidence="10 11" id="KW-0066">ATP synthesis</keyword>
<dbReference type="PANTHER" id="PTHR42823:SF3">
    <property type="entry name" value="ATP SYNTHASE SUBUNIT A, CHLOROPLASTIC"/>
    <property type="match status" value="1"/>
</dbReference>
<dbReference type="InterPro" id="IPR045082">
    <property type="entry name" value="ATP_syn_F0_a_bact/chloroplast"/>
</dbReference>
<dbReference type="InterPro" id="IPR035908">
    <property type="entry name" value="F0_ATP_A_sf"/>
</dbReference>
<dbReference type="InterPro" id="IPR000568">
    <property type="entry name" value="ATP_synth_F0_asu"/>
</dbReference>
<evidence type="ECO:0000256" key="9">
    <source>
        <dbReference type="ARBA" id="ARBA00023136"/>
    </source>
</evidence>
<dbReference type="AlphaFoldDB" id="A0A9D1INU0"/>
<sequence>MDSFVEELLDRINCATVLEFPVGDITITFKESVVISWGIIVVVALLSFLLTRRLSVDKPGKAQLLLESLISWLENMFDGLLGERGKRYTPYMITVIIYIGFANLSPLLGFKPPTKDLNVTAALAIMSIVLIEYAGIRANGLGGWCKSFAKPIAIMVPINILEVFIRPLSLCMRLFGNIAGGFVIMELINCLCKFVIPVPFSMFFDVFDGLIQAYIFCMLTSLFTSEQIGEEEPPRRRRKAKKAQPIKTA</sequence>
<dbReference type="NCBIfam" id="TIGR01131">
    <property type="entry name" value="ATP_synt_6_or_A"/>
    <property type="match status" value="1"/>
</dbReference>
<dbReference type="GO" id="GO:0045259">
    <property type="term" value="C:proton-transporting ATP synthase complex"/>
    <property type="evidence" value="ECO:0007669"/>
    <property type="project" value="UniProtKB-KW"/>
</dbReference>
<evidence type="ECO:0000256" key="1">
    <source>
        <dbReference type="ARBA" id="ARBA00004141"/>
    </source>
</evidence>
<name>A0A9D1INU0_9FIRM</name>
<dbReference type="EMBL" id="DVMX01000017">
    <property type="protein sequence ID" value="HIU41105.1"/>
    <property type="molecule type" value="Genomic_DNA"/>
</dbReference>
<dbReference type="GO" id="GO:0005886">
    <property type="term" value="C:plasma membrane"/>
    <property type="evidence" value="ECO:0007669"/>
    <property type="project" value="UniProtKB-SubCell"/>
</dbReference>
<keyword evidence="7 11" id="KW-1133">Transmembrane helix</keyword>
<evidence type="ECO:0000256" key="10">
    <source>
        <dbReference type="ARBA" id="ARBA00023310"/>
    </source>
</evidence>
<comment type="subcellular location">
    <subcellularLocation>
        <location evidence="11 12">Cell membrane</location>
        <topology evidence="11 12">Multi-pass membrane protein</topology>
    </subcellularLocation>
    <subcellularLocation>
        <location evidence="1">Membrane</location>
        <topology evidence="1">Multi-pass membrane protein</topology>
    </subcellularLocation>
</comment>
<dbReference type="Pfam" id="PF00119">
    <property type="entry name" value="ATP-synt_A"/>
    <property type="match status" value="1"/>
</dbReference>
<dbReference type="GO" id="GO:0042777">
    <property type="term" value="P:proton motive force-driven plasma membrane ATP synthesis"/>
    <property type="evidence" value="ECO:0007669"/>
    <property type="project" value="TreeGrafter"/>
</dbReference>
<feature type="transmembrane region" description="Helical" evidence="11">
    <location>
        <begin position="117"/>
        <end position="136"/>
    </location>
</feature>
<feature type="transmembrane region" description="Helical" evidence="11">
    <location>
        <begin position="34"/>
        <end position="52"/>
    </location>
</feature>
<feature type="compositionally biased region" description="Basic residues" evidence="13">
    <location>
        <begin position="235"/>
        <end position="249"/>
    </location>
</feature>
<keyword evidence="3 11" id="KW-0813">Transport</keyword>
<evidence type="ECO:0000256" key="2">
    <source>
        <dbReference type="ARBA" id="ARBA00006810"/>
    </source>
</evidence>
<feature type="region of interest" description="Disordered" evidence="13">
    <location>
        <begin position="230"/>
        <end position="249"/>
    </location>
</feature>
<keyword evidence="9 11" id="KW-0472">Membrane</keyword>
<evidence type="ECO:0000256" key="7">
    <source>
        <dbReference type="ARBA" id="ARBA00022989"/>
    </source>
</evidence>
<organism evidence="14 15">
    <name type="scientific">Candidatus Egerieicola faecale</name>
    <dbReference type="NCBI Taxonomy" id="2840774"/>
    <lineage>
        <taxon>Bacteria</taxon>
        <taxon>Bacillati</taxon>
        <taxon>Bacillota</taxon>
        <taxon>Clostridia</taxon>
        <taxon>Eubacteriales</taxon>
        <taxon>Oscillospiraceae</taxon>
        <taxon>Oscillospiraceae incertae sedis</taxon>
        <taxon>Candidatus Egerieicola</taxon>
    </lineage>
</organism>